<feature type="repeat" description="Solcar" evidence="6">
    <location>
        <begin position="62"/>
        <end position="155"/>
    </location>
</feature>
<evidence type="ECO:0000256" key="1">
    <source>
        <dbReference type="ARBA" id="ARBA00004141"/>
    </source>
</evidence>
<keyword evidence="4" id="KW-0677">Repeat</keyword>
<dbReference type="InterPro" id="IPR023395">
    <property type="entry name" value="MCP_dom_sf"/>
</dbReference>
<dbReference type="Proteomes" id="UP000747399">
    <property type="component" value="Unassembled WGS sequence"/>
</dbReference>
<comment type="subcellular location">
    <subcellularLocation>
        <location evidence="1">Membrane</location>
        <topology evidence="1">Multi-pass membrane protein</topology>
    </subcellularLocation>
</comment>
<evidence type="ECO:0000256" key="7">
    <source>
        <dbReference type="RuleBase" id="RU000488"/>
    </source>
</evidence>
<name>A0A8J4B5U2_9CHLO</name>
<dbReference type="PRINTS" id="PR00926">
    <property type="entry name" value="MITOCARRIER"/>
</dbReference>
<evidence type="ECO:0008006" key="11">
    <source>
        <dbReference type="Google" id="ProtNLM"/>
    </source>
</evidence>
<proteinExistence type="inferred from homology"/>
<dbReference type="AlphaFoldDB" id="A0A8J4B5U2"/>
<dbReference type="SUPFAM" id="SSF103506">
    <property type="entry name" value="Mitochondrial carrier"/>
    <property type="match status" value="1"/>
</dbReference>
<dbReference type="Gene3D" id="1.50.40.10">
    <property type="entry name" value="Mitochondrial carrier domain"/>
    <property type="match status" value="1"/>
</dbReference>
<feature type="repeat" description="Solcar" evidence="6">
    <location>
        <begin position="162"/>
        <end position="264"/>
    </location>
</feature>
<feature type="repeat" description="Solcar" evidence="6">
    <location>
        <begin position="357"/>
        <end position="444"/>
    </location>
</feature>
<protein>
    <recommendedName>
        <fullName evidence="11">Mitochondrial carrier domain-containing protein</fullName>
    </recommendedName>
</protein>
<comment type="similarity">
    <text evidence="7">Belongs to the mitochondrial carrier (TC 2.A.29) family.</text>
</comment>
<feature type="compositionally biased region" description="Polar residues" evidence="8">
    <location>
        <begin position="279"/>
        <end position="290"/>
    </location>
</feature>
<dbReference type="PANTHER" id="PTHR24089">
    <property type="entry name" value="SOLUTE CARRIER FAMILY 25"/>
    <property type="match status" value="1"/>
</dbReference>
<reference evidence="9" key="1">
    <citation type="journal article" date="2021" name="Proc. Natl. Acad. Sci. U.S.A.">
        <title>Three genomes in the algal genus Volvox reveal the fate of a haploid sex-determining region after a transition to homothallism.</title>
        <authorList>
            <person name="Yamamoto K."/>
            <person name="Hamaji T."/>
            <person name="Kawai-Toyooka H."/>
            <person name="Matsuzaki R."/>
            <person name="Takahashi F."/>
            <person name="Nishimura Y."/>
            <person name="Kawachi M."/>
            <person name="Noguchi H."/>
            <person name="Minakuchi Y."/>
            <person name="Umen J.G."/>
            <person name="Toyoda A."/>
            <person name="Nozaki H."/>
        </authorList>
    </citation>
    <scope>NUCLEOTIDE SEQUENCE</scope>
    <source>
        <strain evidence="9">NIES-3780</strain>
    </source>
</reference>
<dbReference type="InterPro" id="IPR018108">
    <property type="entry name" value="MCP_transmembrane"/>
</dbReference>
<dbReference type="GO" id="GO:0055085">
    <property type="term" value="P:transmembrane transport"/>
    <property type="evidence" value="ECO:0007669"/>
    <property type="project" value="InterPro"/>
</dbReference>
<keyword evidence="10" id="KW-1185">Reference proteome</keyword>
<dbReference type="EMBL" id="BNCO01000017">
    <property type="protein sequence ID" value="GIL54415.1"/>
    <property type="molecule type" value="Genomic_DNA"/>
</dbReference>
<evidence type="ECO:0000313" key="10">
    <source>
        <dbReference type="Proteomes" id="UP000747399"/>
    </source>
</evidence>
<sequence length="448" mass="48046">MGARSAERMMPPLTQTASEALWGRSFTAAGGQGPQSRVDDEDIVVLLSDETAASEAAPLISHNAAKLAFCGGVSGALAKTCTAPLARLTILYQVRGLALAGHGAHGRQMGVLAALRHISATEGICALWKGNLVTIMHRIPYSATNFFTYESTKRALQGRLHNESARAWAAGAVSGLVACTAAYPLDLLRTRIAAETIPRCSNNSSNSGGEPHAQPQYRRLPSAFRRILAEHGVRGLYKGLGATLVQVVPGLAFNFCFYDTFKSLALKQQQQQLHHQQQEGTTPQQGSSHSPLIFRNCPHPQQQQQQHVKGQQQQCAQMELPAMSDSYNCSSAVCGVDSPEGRCRAQAVDTGSGSHAPSPLTSAVCACLSGLCTSSLTFPLDVVRRRLQVYERGALGRMRYLDVVRAVYSEGGLAAFYRGLGPEFAKVLPGMAIAFTTYETMKRLTGVA</sequence>
<keyword evidence="3 6" id="KW-0812">Transmembrane</keyword>
<evidence type="ECO:0000256" key="4">
    <source>
        <dbReference type="ARBA" id="ARBA00022737"/>
    </source>
</evidence>
<evidence type="ECO:0000313" key="9">
    <source>
        <dbReference type="EMBL" id="GIL54415.1"/>
    </source>
</evidence>
<accession>A0A8J4B5U2</accession>
<keyword evidence="2 7" id="KW-0813">Transport</keyword>
<evidence type="ECO:0000256" key="3">
    <source>
        <dbReference type="ARBA" id="ARBA00022692"/>
    </source>
</evidence>
<dbReference type="Pfam" id="PF00153">
    <property type="entry name" value="Mito_carr"/>
    <property type="match status" value="3"/>
</dbReference>
<gene>
    <name evidence="9" type="ORF">Vafri_9952</name>
</gene>
<evidence type="ECO:0000256" key="2">
    <source>
        <dbReference type="ARBA" id="ARBA00022448"/>
    </source>
</evidence>
<dbReference type="PROSITE" id="PS50920">
    <property type="entry name" value="SOLCAR"/>
    <property type="match status" value="3"/>
</dbReference>
<comment type="caution">
    <text evidence="9">The sequence shown here is derived from an EMBL/GenBank/DDBJ whole genome shotgun (WGS) entry which is preliminary data.</text>
</comment>
<keyword evidence="5 6" id="KW-0472">Membrane</keyword>
<evidence type="ECO:0000256" key="5">
    <source>
        <dbReference type="ARBA" id="ARBA00023136"/>
    </source>
</evidence>
<evidence type="ECO:0000256" key="6">
    <source>
        <dbReference type="PROSITE-ProRule" id="PRU00282"/>
    </source>
</evidence>
<feature type="region of interest" description="Disordered" evidence="8">
    <location>
        <begin position="272"/>
        <end position="307"/>
    </location>
</feature>
<dbReference type="InterPro" id="IPR002067">
    <property type="entry name" value="MCP"/>
</dbReference>
<organism evidence="9 10">
    <name type="scientific">Volvox africanus</name>
    <dbReference type="NCBI Taxonomy" id="51714"/>
    <lineage>
        <taxon>Eukaryota</taxon>
        <taxon>Viridiplantae</taxon>
        <taxon>Chlorophyta</taxon>
        <taxon>core chlorophytes</taxon>
        <taxon>Chlorophyceae</taxon>
        <taxon>CS clade</taxon>
        <taxon>Chlamydomonadales</taxon>
        <taxon>Volvocaceae</taxon>
        <taxon>Volvox</taxon>
    </lineage>
</organism>
<dbReference type="GO" id="GO:0016020">
    <property type="term" value="C:membrane"/>
    <property type="evidence" value="ECO:0007669"/>
    <property type="project" value="UniProtKB-SubCell"/>
</dbReference>
<evidence type="ECO:0000256" key="8">
    <source>
        <dbReference type="SAM" id="MobiDB-lite"/>
    </source>
</evidence>